<comment type="catalytic activity">
    <reaction evidence="1">
        <text>ATP + protein L-histidine = ADP + protein N-phospho-L-histidine.</text>
        <dbReference type="EC" id="2.7.13.3"/>
    </reaction>
</comment>
<dbReference type="InterPro" id="IPR004358">
    <property type="entry name" value="Sig_transdc_His_kin-like_C"/>
</dbReference>
<keyword evidence="4 9" id="KW-0597">Phosphoprotein</keyword>
<evidence type="ECO:0000259" key="12">
    <source>
        <dbReference type="PROSITE" id="PS50109"/>
    </source>
</evidence>
<evidence type="ECO:0000256" key="2">
    <source>
        <dbReference type="ARBA" id="ARBA00004370"/>
    </source>
</evidence>
<feature type="domain" description="CHASE" evidence="14">
    <location>
        <begin position="143"/>
        <end position="304"/>
    </location>
</feature>
<evidence type="ECO:0000256" key="9">
    <source>
        <dbReference type="PROSITE-ProRule" id="PRU00169"/>
    </source>
</evidence>
<evidence type="ECO:0000259" key="13">
    <source>
        <dbReference type="PROSITE" id="PS50110"/>
    </source>
</evidence>
<keyword evidence="6 11" id="KW-1133">Transmembrane helix</keyword>
<comment type="subcellular location">
    <subcellularLocation>
        <location evidence="2">Membrane</location>
    </subcellularLocation>
</comment>
<dbReference type="InterPro" id="IPR011006">
    <property type="entry name" value="CheY-like_superfamily"/>
</dbReference>
<dbReference type="InterPro" id="IPR036097">
    <property type="entry name" value="HisK_dim/P_sf"/>
</dbReference>
<keyword evidence="7" id="KW-0902">Two-component regulatory system</keyword>
<reference evidence="15 16" key="1">
    <citation type="submission" date="2020-06" db="EMBL/GenBank/DDBJ databases">
        <authorList>
            <person name="Kim S.-J."/>
            <person name="Park S.-J."/>
        </authorList>
    </citation>
    <scope>NUCLEOTIDE SEQUENCE [LARGE SCALE GENOMIC DNA]</scope>
    <source>
        <strain evidence="15 16">SW-151</strain>
    </source>
</reference>
<dbReference type="InterPro" id="IPR003594">
    <property type="entry name" value="HATPase_dom"/>
</dbReference>
<dbReference type="Pfam" id="PF00072">
    <property type="entry name" value="Response_reg"/>
    <property type="match status" value="1"/>
</dbReference>
<feature type="domain" description="Response regulatory" evidence="13">
    <location>
        <begin position="644"/>
        <end position="766"/>
    </location>
</feature>
<keyword evidence="5 11" id="KW-0812">Transmembrane</keyword>
<dbReference type="Gene3D" id="3.30.450.350">
    <property type="entry name" value="CHASE domain"/>
    <property type="match status" value="1"/>
</dbReference>
<dbReference type="PROSITE" id="PS50839">
    <property type="entry name" value="CHASE"/>
    <property type="match status" value="1"/>
</dbReference>
<feature type="compositionally biased region" description="Basic and acidic residues" evidence="10">
    <location>
        <begin position="624"/>
        <end position="633"/>
    </location>
</feature>
<evidence type="ECO:0000256" key="6">
    <source>
        <dbReference type="ARBA" id="ARBA00022989"/>
    </source>
</evidence>
<feature type="region of interest" description="Disordered" evidence="10">
    <location>
        <begin position="620"/>
        <end position="640"/>
    </location>
</feature>
<evidence type="ECO:0000256" key="11">
    <source>
        <dbReference type="SAM" id="Phobius"/>
    </source>
</evidence>
<dbReference type="CDD" id="cd17546">
    <property type="entry name" value="REC_hyHK_CKI1_RcsC-like"/>
    <property type="match status" value="1"/>
</dbReference>
<dbReference type="Pfam" id="PF03924">
    <property type="entry name" value="CHASE"/>
    <property type="match status" value="1"/>
</dbReference>
<dbReference type="SMART" id="SM00387">
    <property type="entry name" value="HATPase_c"/>
    <property type="match status" value="1"/>
</dbReference>
<dbReference type="PRINTS" id="PR00344">
    <property type="entry name" value="BCTRLSENSOR"/>
</dbReference>
<dbReference type="RefSeq" id="WP_176279657.1">
    <property type="nucleotide sequence ID" value="NZ_JABWMH010000003.1"/>
</dbReference>
<name>A0ABX2N3I5_9SPHN</name>
<dbReference type="InterPro" id="IPR006189">
    <property type="entry name" value="CHASE_dom"/>
</dbReference>
<accession>A0ABX2N3I5</accession>
<dbReference type="PANTHER" id="PTHR45339">
    <property type="entry name" value="HYBRID SIGNAL TRANSDUCTION HISTIDINE KINASE J"/>
    <property type="match status" value="1"/>
</dbReference>
<dbReference type="CDD" id="cd16922">
    <property type="entry name" value="HATPase_EvgS-ArcB-TorS-like"/>
    <property type="match status" value="1"/>
</dbReference>
<evidence type="ECO:0000256" key="3">
    <source>
        <dbReference type="ARBA" id="ARBA00012438"/>
    </source>
</evidence>
<dbReference type="CDD" id="cd00082">
    <property type="entry name" value="HisKA"/>
    <property type="match status" value="1"/>
</dbReference>
<dbReference type="InterPro" id="IPR001789">
    <property type="entry name" value="Sig_transdc_resp-reg_receiver"/>
</dbReference>
<feature type="domain" description="Histidine kinase" evidence="12">
    <location>
        <begin position="386"/>
        <end position="613"/>
    </location>
</feature>
<evidence type="ECO:0000256" key="7">
    <source>
        <dbReference type="ARBA" id="ARBA00023012"/>
    </source>
</evidence>
<keyword evidence="8 11" id="KW-0472">Membrane</keyword>
<dbReference type="InterPro" id="IPR042240">
    <property type="entry name" value="CHASE_sf"/>
</dbReference>
<comment type="caution">
    <text evidence="15">The sequence shown here is derived from an EMBL/GenBank/DDBJ whole genome shotgun (WGS) entry which is preliminary data.</text>
</comment>
<evidence type="ECO:0000256" key="8">
    <source>
        <dbReference type="ARBA" id="ARBA00023136"/>
    </source>
</evidence>
<keyword evidence="16" id="KW-1185">Reference proteome</keyword>
<dbReference type="SUPFAM" id="SSF47384">
    <property type="entry name" value="Homodimeric domain of signal transducing histidine kinase"/>
    <property type="match status" value="1"/>
</dbReference>
<evidence type="ECO:0000256" key="1">
    <source>
        <dbReference type="ARBA" id="ARBA00000085"/>
    </source>
</evidence>
<dbReference type="SMART" id="SM00448">
    <property type="entry name" value="REC"/>
    <property type="match status" value="1"/>
</dbReference>
<dbReference type="EC" id="2.7.13.3" evidence="3"/>
<dbReference type="SUPFAM" id="SSF52172">
    <property type="entry name" value="CheY-like"/>
    <property type="match status" value="1"/>
</dbReference>
<feature type="transmembrane region" description="Helical" evidence="11">
    <location>
        <begin position="20"/>
        <end position="41"/>
    </location>
</feature>
<dbReference type="SUPFAM" id="SSF55874">
    <property type="entry name" value="ATPase domain of HSP90 chaperone/DNA topoisomerase II/histidine kinase"/>
    <property type="match status" value="1"/>
</dbReference>
<dbReference type="Pfam" id="PF02518">
    <property type="entry name" value="HATPase_c"/>
    <property type="match status" value="1"/>
</dbReference>
<evidence type="ECO:0000256" key="4">
    <source>
        <dbReference type="ARBA" id="ARBA00022553"/>
    </source>
</evidence>
<dbReference type="InterPro" id="IPR036890">
    <property type="entry name" value="HATPase_C_sf"/>
</dbReference>
<dbReference type="PROSITE" id="PS50110">
    <property type="entry name" value="RESPONSE_REGULATORY"/>
    <property type="match status" value="1"/>
</dbReference>
<dbReference type="EMBL" id="JABWMH010000003">
    <property type="protein sequence ID" value="NVD28121.1"/>
    <property type="molecule type" value="Genomic_DNA"/>
</dbReference>
<dbReference type="InterPro" id="IPR003661">
    <property type="entry name" value="HisK_dim/P_dom"/>
</dbReference>
<evidence type="ECO:0000313" key="15">
    <source>
        <dbReference type="EMBL" id="NVD28121.1"/>
    </source>
</evidence>
<evidence type="ECO:0000313" key="16">
    <source>
        <dbReference type="Proteomes" id="UP000652427"/>
    </source>
</evidence>
<dbReference type="InterPro" id="IPR005467">
    <property type="entry name" value="His_kinase_dom"/>
</dbReference>
<gene>
    <name evidence="15" type="ORF">HUO14_09415</name>
</gene>
<dbReference type="SMART" id="SM01079">
    <property type="entry name" value="CHASE"/>
    <property type="match status" value="1"/>
</dbReference>
<sequence>MMMDRHSQRKAVWKYAQENLTVTFLALAGLLVLFGITIWMWKITTVTEYERQLAIFDTLTQDNEHAMRGRIDLYRQSLDGGAALFEATDVVSLEEWRSYVDVLDIEKTLPGINGIGFIMPVPRSKMEEYLELGRNRGVGNITIHPVTDSSELLPITYIEPVSMNREAVGLDIGFEENRREAAYHARDTGEPTITRRITLVQDNSKSSGFLLLRPMYQRGRTPETTEMRRAAFRGWIYAPFIASRFMAGLTKSQDKDFDIEVYDDKESRAANLIFASNSGEGAKREPLFSVTRSFPVMGQTWTVVWKSTPELEASISTKEPFLVLLGGMILSFAVVIQMFIYARREAYVKHVVEIKTGELVQKEREVSQALADAEAATAAKSTFLANMSHEIRTPMNGVIGFTQLLDDGRLDNDQQRYVQMISESGAVMMNLLNDILDISKVDAGLMKINTSPIDVRNILTSCMKLVSPTAETKQIELVLDIDPLLPELVNGDGLRLRQVILNLLANAVKFTNKGHVQLEAAYRTFDPDGSNRGRRSEISICVSDTGIGIAPDRQAMIFEPFQQADGSTARKYGGTGLGLSISRQLVHLMGGKMLLESKVLKGSSFTITIPVEGCDAVAGENADGDIRQSEEPGRPSTEPVRRTRILVAEDHDINQMLLSEMLTKLGYDFEIAENGVDAVAIIGQAEQDKNQFDLVLMDIQMPYIDGITATEIIRNDGISPEQLPIIALTANAYAQDIENCLAAGMQEHLAKPFSIEDLQDLIASWLDASDSAKAA</sequence>
<proteinExistence type="predicted"/>
<evidence type="ECO:0000256" key="10">
    <source>
        <dbReference type="SAM" id="MobiDB-lite"/>
    </source>
</evidence>
<feature type="modified residue" description="4-aspartylphosphate" evidence="9">
    <location>
        <position position="698"/>
    </location>
</feature>
<dbReference type="Pfam" id="PF00512">
    <property type="entry name" value="HisKA"/>
    <property type="match status" value="1"/>
</dbReference>
<dbReference type="PANTHER" id="PTHR45339:SF1">
    <property type="entry name" value="HYBRID SIGNAL TRANSDUCTION HISTIDINE KINASE J"/>
    <property type="match status" value="1"/>
</dbReference>
<evidence type="ECO:0000256" key="5">
    <source>
        <dbReference type="ARBA" id="ARBA00022692"/>
    </source>
</evidence>
<evidence type="ECO:0000259" key="14">
    <source>
        <dbReference type="PROSITE" id="PS50839"/>
    </source>
</evidence>
<organism evidence="15 16">
    <name type="scientific">Parasphingorhabdus flavimaris</name>
    <dbReference type="NCBI Taxonomy" id="266812"/>
    <lineage>
        <taxon>Bacteria</taxon>
        <taxon>Pseudomonadati</taxon>
        <taxon>Pseudomonadota</taxon>
        <taxon>Alphaproteobacteria</taxon>
        <taxon>Sphingomonadales</taxon>
        <taxon>Sphingomonadaceae</taxon>
        <taxon>Parasphingorhabdus</taxon>
    </lineage>
</organism>
<dbReference type="PROSITE" id="PS50109">
    <property type="entry name" value="HIS_KIN"/>
    <property type="match status" value="1"/>
</dbReference>
<dbReference type="Gene3D" id="3.40.50.2300">
    <property type="match status" value="1"/>
</dbReference>
<dbReference type="Proteomes" id="UP000652427">
    <property type="component" value="Unassembled WGS sequence"/>
</dbReference>
<dbReference type="SMART" id="SM00388">
    <property type="entry name" value="HisKA"/>
    <property type="match status" value="1"/>
</dbReference>
<dbReference type="Gene3D" id="3.30.565.10">
    <property type="entry name" value="Histidine kinase-like ATPase, C-terminal domain"/>
    <property type="match status" value="1"/>
</dbReference>
<protein>
    <recommendedName>
        <fullName evidence="3">histidine kinase</fullName>
        <ecNumber evidence="3">2.7.13.3</ecNumber>
    </recommendedName>
</protein>
<dbReference type="Gene3D" id="1.10.287.130">
    <property type="match status" value="1"/>
</dbReference>